<feature type="transmembrane region" description="Helical" evidence="3">
    <location>
        <begin position="53"/>
        <end position="73"/>
    </location>
</feature>
<dbReference type="SMART" id="SM00034">
    <property type="entry name" value="CLECT"/>
    <property type="match status" value="1"/>
</dbReference>
<comment type="caution">
    <text evidence="5">The sequence shown here is derived from an EMBL/GenBank/DDBJ whole genome shotgun (WGS) entry which is preliminary data.</text>
</comment>
<keyword evidence="1" id="KW-0430">Lectin</keyword>
<keyword evidence="3" id="KW-1133">Transmembrane helix</keyword>
<sequence length="267" mass="31103">MDRRSDIYENTEDNHPGECVYANWEKQRDSCILNDQESKQSVDKPAGSRCPTLFAVCVSLLCGLLLICIIVMFMKLNTMAGERDQMLIRYDNMTTEKIQLQSERDQLQSEKVQLQSEKFQLQSEKVQLQSKRDQLESERDSLNNSIQQCLRYFITSQKKSWSDSRQDCKAKGADLVIISSKEEQEYLSRRFRGVEAWIGLTDTEEEGKWMWVDRTPLSTKYWWDGEPNDYKQEEDCAVTGSKFAKAEVLTWADYPCTFPVFGLCKKN</sequence>
<dbReference type="InterPro" id="IPR016186">
    <property type="entry name" value="C-type_lectin-like/link_sf"/>
</dbReference>
<evidence type="ECO:0000256" key="1">
    <source>
        <dbReference type="ARBA" id="ARBA00022734"/>
    </source>
</evidence>
<keyword evidence="3" id="KW-0812">Transmembrane</keyword>
<protein>
    <recommendedName>
        <fullName evidence="4">C-type lectin domain-containing protein</fullName>
    </recommendedName>
</protein>
<gene>
    <name evidence="5" type="ORF">HF521_015807</name>
</gene>
<dbReference type="Proteomes" id="UP000606274">
    <property type="component" value="Unassembled WGS sequence"/>
</dbReference>
<dbReference type="CDD" id="cd03590">
    <property type="entry name" value="CLECT_DC-SIGN_like"/>
    <property type="match status" value="1"/>
</dbReference>
<name>A0A8T0A3X3_SILME</name>
<dbReference type="GO" id="GO:0030246">
    <property type="term" value="F:carbohydrate binding"/>
    <property type="evidence" value="ECO:0007669"/>
    <property type="project" value="UniProtKB-KW"/>
</dbReference>
<dbReference type="InterPro" id="IPR050111">
    <property type="entry name" value="C-type_lectin/snaclec_domain"/>
</dbReference>
<proteinExistence type="predicted"/>
<dbReference type="Pfam" id="PF00059">
    <property type="entry name" value="Lectin_C"/>
    <property type="match status" value="1"/>
</dbReference>
<feature type="domain" description="C-type lectin" evidence="4">
    <location>
        <begin position="152"/>
        <end position="265"/>
    </location>
</feature>
<evidence type="ECO:0000256" key="3">
    <source>
        <dbReference type="SAM" id="Phobius"/>
    </source>
</evidence>
<dbReference type="Gene3D" id="3.10.100.10">
    <property type="entry name" value="Mannose-Binding Protein A, subunit A"/>
    <property type="match status" value="1"/>
</dbReference>
<dbReference type="AlphaFoldDB" id="A0A8T0A3X3"/>
<dbReference type="PROSITE" id="PS50041">
    <property type="entry name" value="C_TYPE_LECTIN_2"/>
    <property type="match status" value="1"/>
</dbReference>
<dbReference type="OrthoDB" id="6133475at2759"/>
<dbReference type="InterPro" id="IPR001304">
    <property type="entry name" value="C-type_lectin-like"/>
</dbReference>
<keyword evidence="3" id="KW-0472">Membrane</keyword>
<keyword evidence="2" id="KW-0175">Coiled coil</keyword>
<evidence type="ECO:0000313" key="5">
    <source>
        <dbReference type="EMBL" id="KAF7686445.1"/>
    </source>
</evidence>
<dbReference type="InterPro" id="IPR033989">
    <property type="entry name" value="CD209-like_CTLD"/>
</dbReference>
<feature type="coiled-coil region" evidence="2">
    <location>
        <begin position="90"/>
        <end position="148"/>
    </location>
</feature>
<accession>A0A8T0A3X3</accession>
<dbReference type="PANTHER" id="PTHR22803">
    <property type="entry name" value="MANNOSE, PHOSPHOLIPASE, LECTIN RECEPTOR RELATED"/>
    <property type="match status" value="1"/>
</dbReference>
<keyword evidence="6" id="KW-1185">Reference proteome</keyword>
<dbReference type="EMBL" id="JABFDY010000029">
    <property type="protein sequence ID" value="KAF7686445.1"/>
    <property type="molecule type" value="Genomic_DNA"/>
</dbReference>
<evidence type="ECO:0000259" key="4">
    <source>
        <dbReference type="PROSITE" id="PS50041"/>
    </source>
</evidence>
<reference evidence="5" key="1">
    <citation type="submission" date="2020-08" db="EMBL/GenBank/DDBJ databases">
        <title>Chromosome-level assembly of Southern catfish (Silurus meridionalis) provides insights into visual adaptation to the nocturnal and benthic lifestyles.</title>
        <authorList>
            <person name="Zhang Y."/>
            <person name="Wang D."/>
            <person name="Peng Z."/>
        </authorList>
    </citation>
    <scope>NUCLEOTIDE SEQUENCE</scope>
    <source>
        <strain evidence="5">SWU-2019-XX</strain>
        <tissue evidence="5">Muscle</tissue>
    </source>
</reference>
<dbReference type="InterPro" id="IPR016187">
    <property type="entry name" value="CTDL_fold"/>
</dbReference>
<evidence type="ECO:0000313" key="6">
    <source>
        <dbReference type="Proteomes" id="UP000606274"/>
    </source>
</evidence>
<dbReference type="Gene3D" id="1.20.5.1000">
    <property type="entry name" value="arf6 gtpase in complex with a specific effector, jip4"/>
    <property type="match status" value="1"/>
</dbReference>
<organism evidence="5 6">
    <name type="scientific">Silurus meridionalis</name>
    <name type="common">Southern catfish</name>
    <name type="synonym">Silurus soldatovi meridionalis</name>
    <dbReference type="NCBI Taxonomy" id="175797"/>
    <lineage>
        <taxon>Eukaryota</taxon>
        <taxon>Metazoa</taxon>
        <taxon>Chordata</taxon>
        <taxon>Craniata</taxon>
        <taxon>Vertebrata</taxon>
        <taxon>Euteleostomi</taxon>
        <taxon>Actinopterygii</taxon>
        <taxon>Neopterygii</taxon>
        <taxon>Teleostei</taxon>
        <taxon>Ostariophysi</taxon>
        <taxon>Siluriformes</taxon>
        <taxon>Siluridae</taxon>
        <taxon>Silurus</taxon>
    </lineage>
</organism>
<evidence type="ECO:0000256" key="2">
    <source>
        <dbReference type="SAM" id="Coils"/>
    </source>
</evidence>
<dbReference type="SUPFAM" id="SSF56436">
    <property type="entry name" value="C-type lectin-like"/>
    <property type="match status" value="1"/>
</dbReference>